<evidence type="ECO:0000256" key="1">
    <source>
        <dbReference type="SAM" id="Coils"/>
    </source>
</evidence>
<feature type="coiled-coil region" evidence="1">
    <location>
        <begin position="6"/>
        <end position="33"/>
    </location>
</feature>
<dbReference type="InParanoid" id="C7Q8G9"/>
<dbReference type="HOGENOM" id="CLU_3005704_0_0_11"/>
<proteinExistence type="predicted"/>
<dbReference type="EMBL" id="CP001700">
    <property type="protein sequence ID" value="ACU76157.1"/>
    <property type="molecule type" value="Genomic_DNA"/>
</dbReference>
<keyword evidence="1" id="KW-0175">Coiled coil</keyword>
<dbReference type="STRING" id="479433.Caci_7328"/>
<dbReference type="AlphaFoldDB" id="C7Q8G9"/>
<name>C7Q8G9_CATAD</name>
<dbReference type="Proteomes" id="UP000000851">
    <property type="component" value="Chromosome"/>
</dbReference>
<evidence type="ECO:0000313" key="2">
    <source>
        <dbReference type="EMBL" id="ACU76157.1"/>
    </source>
</evidence>
<protein>
    <submittedName>
        <fullName evidence="2">Uncharacterized protein</fullName>
    </submittedName>
</protein>
<sequence>MTARKNHSSKQARKRQERELRDLADRLTVLEQELHADWLRQLDEEIQEALGEDTSK</sequence>
<accession>C7Q8G9</accession>
<dbReference type="KEGG" id="cai:Caci_7328"/>
<keyword evidence="3" id="KW-1185">Reference proteome</keyword>
<reference evidence="2 3" key="1">
    <citation type="journal article" date="2009" name="Stand. Genomic Sci.">
        <title>Complete genome sequence of Catenulispora acidiphila type strain (ID 139908).</title>
        <authorList>
            <person name="Copeland A."/>
            <person name="Lapidus A."/>
            <person name="Glavina Del Rio T."/>
            <person name="Nolan M."/>
            <person name="Lucas S."/>
            <person name="Chen F."/>
            <person name="Tice H."/>
            <person name="Cheng J.F."/>
            <person name="Bruce D."/>
            <person name="Goodwin L."/>
            <person name="Pitluck S."/>
            <person name="Mikhailova N."/>
            <person name="Pati A."/>
            <person name="Ivanova N."/>
            <person name="Mavromatis K."/>
            <person name="Chen A."/>
            <person name="Palaniappan K."/>
            <person name="Chain P."/>
            <person name="Land M."/>
            <person name="Hauser L."/>
            <person name="Chang Y.J."/>
            <person name="Jeffries C.D."/>
            <person name="Chertkov O."/>
            <person name="Brettin T."/>
            <person name="Detter J.C."/>
            <person name="Han C."/>
            <person name="Ali Z."/>
            <person name="Tindall B.J."/>
            <person name="Goker M."/>
            <person name="Bristow J."/>
            <person name="Eisen J.A."/>
            <person name="Markowitz V."/>
            <person name="Hugenholtz P."/>
            <person name="Kyrpides N.C."/>
            <person name="Klenk H.P."/>
        </authorList>
    </citation>
    <scope>NUCLEOTIDE SEQUENCE [LARGE SCALE GENOMIC DNA]</scope>
    <source>
        <strain evidence="3">DSM 44928 / JCM 14897 / NBRC 102108 / NRRL B-24433 / ID139908</strain>
    </source>
</reference>
<dbReference type="RefSeq" id="WP_015795885.1">
    <property type="nucleotide sequence ID" value="NC_013131.1"/>
</dbReference>
<gene>
    <name evidence="2" type="ordered locus">Caci_7328</name>
</gene>
<organism evidence="2 3">
    <name type="scientific">Catenulispora acidiphila (strain DSM 44928 / JCM 14897 / NBRC 102108 / NRRL B-24433 / ID139908)</name>
    <dbReference type="NCBI Taxonomy" id="479433"/>
    <lineage>
        <taxon>Bacteria</taxon>
        <taxon>Bacillati</taxon>
        <taxon>Actinomycetota</taxon>
        <taxon>Actinomycetes</taxon>
        <taxon>Catenulisporales</taxon>
        <taxon>Catenulisporaceae</taxon>
        <taxon>Catenulispora</taxon>
    </lineage>
</organism>
<evidence type="ECO:0000313" key="3">
    <source>
        <dbReference type="Proteomes" id="UP000000851"/>
    </source>
</evidence>